<reference evidence="2" key="1">
    <citation type="journal article" date="2006" name="Science">
        <title>Phytophthora genome sequences uncover evolutionary origins and mechanisms of pathogenesis.</title>
        <authorList>
            <person name="Tyler B.M."/>
            <person name="Tripathy S."/>
            <person name="Zhang X."/>
            <person name="Dehal P."/>
            <person name="Jiang R.H."/>
            <person name="Aerts A."/>
            <person name="Arredondo F.D."/>
            <person name="Baxter L."/>
            <person name="Bensasson D."/>
            <person name="Beynon J.L."/>
            <person name="Chapman J."/>
            <person name="Damasceno C.M."/>
            <person name="Dorrance A.E."/>
            <person name="Dou D."/>
            <person name="Dickerman A.W."/>
            <person name="Dubchak I.L."/>
            <person name="Garbelotto M."/>
            <person name="Gijzen M."/>
            <person name="Gordon S.G."/>
            <person name="Govers F."/>
            <person name="Grunwald N.J."/>
            <person name="Huang W."/>
            <person name="Ivors K.L."/>
            <person name="Jones R.W."/>
            <person name="Kamoun S."/>
            <person name="Krampis K."/>
            <person name="Lamour K.H."/>
            <person name="Lee M.K."/>
            <person name="McDonald W.H."/>
            <person name="Medina M."/>
            <person name="Meijer H.J."/>
            <person name="Nordberg E.K."/>
            <person name="Maclean D.J."/>
            <person name="Ospina-Giraldo M.D."/>
            <person name="Morris P.F."/>
            <person name="Phuntumart V."/>
            <person name="Putnam N.H."/>
            <person name="Rash S."/>
            <person name="Rose J.K."/>
            <person name="Sakihama Y."/>
            <person name="Salamov A.A."/>
            <person name="Savidor A."/>
            <person name="Scheuring C.F."/>
            <person name="Smith B.M."/>
            <person name="Sobral B.W."/>
            <person name="Terry A."/>
            <person name="Torto-Alalibo T.A."/>
            <person name="Win J."/>
            <person name="Xu Z."/>
            <person name="Zhang H."/>
            <person name="Grigoriev I.V."/>
            <person name="Rokhsar D.S."/>
            <person name="Boore J.L."/>
        </authorList>
    </citation>
    <scope>NUCLEOTIDE SEQUENCE [LARGE SCALE GENOMIC DNA]</scope>
    <source>
        <strain evidence="2">Pr102</strain>
    </source>
</reference>
<protein>
    <submittedName>
        <fullName evidence="1">Uncharacterized protein</fullName>
    </submittedName>
</protein>
<dbReference type="VEuPathDB" id="FungiDB:KRP23_14578"/>
<dbReference type="STRING" id="164328.H3HCK7"/>
<proteinExistence type="predicted"/>
<dbReference type="AlphaFoldDB" id="H3HCK7"/>
<dbReference type="InParanoid" id="H3HCK7"/>
<dbReference type="HOGENOM" id="CLU_532650_0_0_1"/>
<organism evidence="1 2">
    <name type="scientific">Phytophthora ramorum</name>
    <name type="common">Sudden oak death agent</name>
    <dbReference type="NCBI Taxonomy" id="164328"/>
    <lineage>
        <taxon>Eukaryota</taxon>
        <taxon>Sar</taxon>
        <taxon>Stramenopiles</taxon>
        <taxon>Oomycota</taxon>
        <taxon>Peronosporomycetes</taxon>
        <taxon>Peronosporales</taxon>
        <taxon>Peronosporaceae</taxon>
        <taxon>Phytophthora</taxon>
    </lineage>
</organism>
<evidence type="ECO:0000313" key="1">
    <source>
        <dbReference type="EnsemblProtists" id="Phyra95263"/>
    </source>
</evidence>
<dbReference type="eggNOG" id="ENOG502SH7P">
    <property type="taxonomic scope" value="Eukaryota"/>
</dbReference>
<name>H3HCK7_PHYRM</name>
<dbReference type="EnsemblProtists" id="Phyra95263">
    <property type="protein sequence ID" value="Phyra95263"/>
    <property type="gene ID" value="Phyra95263"/>
</dbReference>
<evidence type="ECO:0000313" key="2">
    <source>
        <dbReference type="Proteomes" id="UP000005238"/>
    </source>
</evidence>
<keyword evidence="2" id="KW-1185">Reference proteome</keyword>
<reference evidence="1" key="2">
    <citation type="submission" date="2015-06" db="UniProtKB">
        <authorList>
            <consortium name="EnsemblProtists"/>
        </authorList>
    </citation>
    <scope>IDENTIFICATION</scope>
    <source>
        <strain evidence="1">Pr102</strain>
    </source>
</reference>
<sequence length="512" mass="57216">MSKPACYLAILDCHRLGIAGAKDEVEARWSEFDRSTVVTLVIRHCTALQVPDSIGDFHLTTGIKIYNSTINDWGETAAVTNTNHPALIWLYFVRVHLPDGRLPEGVLAADFPGNLYDLEFTYTNVRELPDDLDSKWLIGTTVYFEYSELTSVPPVLLRLDPYSISLIGSPITEIPPELFEVPDMVYMYMGSSDIQALPQNSVVASALTQTRHKRVSVTVEALDAAIQGPHMDDTETETEDDSMDPSLINYAQQEAQPKQEKLFKSQPEPVTKEELAASLQRFENATEEAAAAIETGKSLVKIPIAFGNCRKTSANVLLILKRREFVDDTSACLYRDTLTKLAHIASDERAVGRIQAKALTQVMDQVETLLRLADEIDGTPSALSGAEVRSAQLKLGKYAEDNADSRLTKMHKYVESLPKRGLSGDRVEGPMKKLICDLHQEMNMYQAYQKFGLPPRSEERWAIFTEIAETLGDWIGRTAMTAQPPKVLKPMFRATQKFQKEFPGRVPSIFLK</sequence>
<dbReference type="VEuPathDB" id="FungiDB:KRP22_4397"/>
<dbReference type="VEuPathDB" id="FungiDB:KRP23_14556"/>
<dbReference type="OMA" id="WRFATIS"/>
<dbReference type="Proteomes" id="UP000005238">
    <property type="component" value="Unassembled WGS sequence"/>
</dbReference>
<dbReference type="VEuPathDB" id="FungiDB:KRP22_4419"/>
<accession>H3HCK7</accession>
<dbReference type="EMBL" id="DS566033">
    <property type="status" value="NOT_ANNOTATED_CDS"/>
    <property type="molecule type" value="Genomic_DNA"/>
</dbReference>